<dbReference type="AlphaFoldDB" id="A0A5C3L422"/>
<feature type="repeat" description="WD" evidence="3">
    <location>
        <begin position="717"/>
        <end position="761"/>
    </location>
</feature>
<dbReference type="Gene3D" id="2.130.10.10">
    <property type="entry name" value="YVTN repeat-like/Quinoprotein amine dehydrogenase"/>
    <property type="match status" value="2"/>
</dbReference>
<dbReference type="PRINTS" id="PR00320">
    <property type="entry name" value="GPROTEINBRPT"/>
</dbReference>
<dbReference type="SUPFAM" id="SSF50978">
    <property type="entry name" value="WD40 repeat-like"/>
    <property type="match status" value="1"/>
</dbReference>
<evidence type="ECO:0000313" key="6">
    <source>
        <dbReference type="EMBL" id="TFK27480.1"/>
    </source>
</evidence>
<dbReference type="EMBL" id="ML210164">
    <property type="protein sequence ID" value="TFK27480.1"/>
    <property type="molecule type" value="Genomic_DNA"/>
</dbReference>
<dbReference type="InterPro" id="IPR036322">
    <property type="entry name" value="WD40_repeat_dom_sf"/>
</dbReference>
<keyword evidence="1 3" id="KW-0853">WD repeat</keyword>
<feature type="repeat" description="WD" evidence="3">
    <location>
        <begin position="899"/>
        <end position="933"/>
    </location>
</feature>
<evidence type="ECO:0000259" key="5">
    <source>
        <dbReference type="Pfam" id="PF09994"/>
    </source>
</evidence>
<evidence type="ECO:0000256" key="3">
    <source>
        <dbReference type="PROSITE-ProRule" id="PRU00221"/>
    </source>
</evidence>
<dbReference type="InterPro" id="IPR019775">
    <property type="entry name" value="WD40_repeat_CS"/>
</dbReference>
<evidence type="ECO:0000256" key="2">
    <source>
        <dbReference type="ARBA" id="ARBA00022737"/>
    </source>
</evidence>
<dbReference type="PROSITE" id="PS00678">
    <property type="entry name" value="WD_REPEATS_1"/>
    <property type="match status" value="5"/>
</dbReference>
<organism evidence="6 7">
    <name type="scientific">Coprinopsis marcescibilis</name>
    <name type="common">Agaric fungus</name>
    <name type="synonym">Psathyrella marcescibilis</name>
    <dbReference type="NCBI Taxonomy" id="230819"/>
    <lineage>
        <taxon>Eukaryota</taxon>
        <taxon>Fungi</taxon>
        <taxon>Dikarya</taxon>
        <taxon>Basidiomycota</taxon>
        <taxon>Agaricomycotina</taxon>
        <taxon>Agaricomycetes</taxon>
        <taxon>Agaricomycetidae</taxon>
        <taxon>Agaricales</taxon>
        <taxon>Agaricineae</taxon>
        <taxon>Psathyrellaceae</taxon>
        <taxon>Coprinopsis</taxon>
    </lineage>
</organism>
<feature type="repeat" description="WD" evidence="3">
    <location>
        <begin position="766"/>
        <end position="807"/>
    </location>
</feature>
<dbReference type="Pfam" id="PF09994">
    <property type="entry name" value="T6SS_Tle1-like_cat"/>
    <property type="match status" value="1"/>
</dbReference>
<feature type="region of interest" description="Disordered" evidence="4">
    <location>
        <begin position="1"/>
        <end position="62"/>
    </location>
</feature>
<dbReference type="CDD" id="cd00200">
    <property type="entry name" value="WD40"/>
    <property type="match status" value="1"/>
</dbReference>
<dbReference type="InterPro" id="IPR018712">
    <property type="entry name" value="Tle1-like_cat"/>
</dbReference>
<dbReference type="PROSITE" id="PS50082">
    <property type="entry name" value="WD_REPEATS_2"/>
    <property type="match status" value="7"/>
</dbReference>
<keyword evidence="7" id="KW-1185">Reference proteome</keyword>
<dbReference type="GO" id="GO:1990234">
    <property type="term" value="C:transferase complex"/>
    <property type="evidence" value="ECO:0007669"/>
    <property type="project" value="UniProtKB-ARBA"/>
</dbReference>
<gene>
    <name evidence="6" type="ORF">FA15DRAFT_666328</name>
</gene>
<dbReference type="PANTHER" id="PTHR22847">
    <property type="entry name" value="WD40 REPEAT PROTEIN"/>
    <property type="match status" value="1"/>
</dbReference>
<protein>
    <submittedName>
        <fullName evidence="6">WD40 repeat-like protein</fullName>
    </submittedName>
</protein>
<reference evidence="6 7" key="1">
    <citation type="journal article" date="2019" name="Nat. Ecol. Evol.">
        <title>Megaphylogeny resolves global patterns of mushroom evolution.</title>
        <authorList>
            <person name="Varga T."/>
            <person name="Krizsan K."/>
            <person name="Foldi C."/>
            <person name="Dima B."/>
            <person name="Sanchez-Garcia M."/>
            <person name="Sanchez-Ramirez S."/>
            <person name="Szollosi G.J."/>
            <person name="Szarkandi J.G."/>
            <person name="Papp V."/>
            <person name="Albert L."/>
            <person name="Andreopoulos W."/>
            <person name="Angelini C."/>
            <person name="Antonin V."/>
            <person name="Barry K.W."/>
            <person name="Bougher N.L."/>
            <person name="Buchanan P."/>
            <person name="Buyck B."/>
            <person name="Bense V."/>
            <person name="Catcheside P."/>
            <person name="Chovatia M."/>
            <person name="Cooper J."/>
            <person name="Damon W."/>
            <person name="Desjardin D."/>
            <person name="Finy P."/>
            <person name="Geml J."/>
            <person name="Haridas S."/>
            <person name="Hughes K."/>
            <person name="Justo A."/>
            <person name="Karasinski D."/>
            <person name="Kautmanova I."/>
            <person name="Kiss B."/>
            <person name="Kocsube S."/>
            <person name="Kotiranta H."/>
            <person name="LaButti K.M."/>
            <person name="Lechner B.E."/>
            <person name="Liimatainen K."/>
            <person name="Lipzen A."/>
            <person name="Lukacs Z."/>
            <person name="Mihaltcheva S."/>
            <person name="Morgado L.N."/>
            <person name="Niskanen T."/>
            <person name="Noordeloos M.E."/>
            <person name="Ohm R.A."/>
            <person name="Ortiz-Santana B."/>
            <person name="Ovrebo C."/>
            <person name="Racz N."/>
            <person name="Riley R."/>
            <person name="Savchenko A."/>
            <person name="Shiryaev A."/>
            <person name="Soop K."/>
            <person name="Spirin V."/>
            <person name="Szebenyi C."/>
            <person name="Tomsovsky M."/>
            <person name="Tulloss R.E."/>
            <person name="Uehling J."/>
            <person name="Grigoriev I.V."/>
            <person name="Vagvolgyi C."/>
            <person name="Papp T."/>
            <person name="Martin F.M."/>
            <person name="Miettinen O."/>
            <person name="Hibbett D.S."/>
            <person name="Nagy L.G."/>
        </authorList>
    </citation>
    <scope>NUCLEOTIDE SEQUENCE [LARGE SCALE GENOMIC DNA]</scope>
    <source>
        <strain evidence="6 7">CBS 121175</strain>
    </source>
</reference>
<feature type="compositionally biased region" description="Polar residues" evidence="4">
    <location>
        <begin position="27"/>
        <end position="37"/>
    </location>
</feature>
<accession>A0A5C3L422</accession>
<keyword evidence="2" id="KW-0677">Repeat</keyword>
<proteinExistence type="predicted"/>
<feature type="repeat" description="WD" evidence="3">
    <location>
        <begin position="629"/>
        <end position="670"/>
    </location>
</feature>
<feature type="repeat" description="WD" evidence="3">
    <location>
        <begin position="856"/>
        <end position="897"/>
    </location>
</feature>
<evidence type="ECO:0000313" key="7">
    <source>
        <dbReference type="Proteomes" id="UP000307440"/>
    </source>
</evidence>
<evidence type="ECO:0000256" key="4">
    <source>
        <dbReference type="SAM" id="MobiDB-lite"/>
    </source>
</evidence>
<dbReference type="SMART" id="SM00320">
    <property type="entry name" value="WD40"/>
    <property type="match status" value="7"/>
</dbReference>
<dbReference type="Pfam" id="PF00400">
    <property type="entry name" value="WD40"/>
    <property type="match status" value="7"/>
</dbReference>
<dbReference type="STRING" id="230819.A0A5C3L422"/>
<dbReference type="InterPro" id="IPR001680">
    <property type="entry name" value="WD40_rpt"/>
</dbReference>
<name>A0A5C3L422_COPMA</name>
<dbReference type="OrthoDB" id="538223at2759"/>
<dbReference type="InterPro" id="IPR015943">
    <property type="entry name" value="WD40/YVTN_repeat-like_dom_sf"/>
</dbReference>
<dbReference type="Proteomes" id="UP000307440">
    <property type="component" value="Unassembled WGS sequence"/>
</dbReference>
<dbReference type="InterPro" id="IPR020472">
    <property type="entry name" value="WD40_PAC1"/>
</dbReference>
<feature type="repeat" description="WD" evidence="3">
    <location>
        <begin position="672"/>
        <end position="715"/>
    </location>
</feature>
<feature type="repeat" description="WD" evidence="3">
    <location>
        <begin position="811"/>
        <end position="855"/>
    </location>
</feature>
<dbReference type="PANTHER" id="PTHR22847:SF637">
    <property type="entry name" value="WD REPEAT DOMAIN 5B"/>
    <property type="match status" value="1"/>
</dbReference>
<sequence>MTERLPSGPQADLSRSHQVTPGGAAGSQINSSTSNVDELQIPESETDDPPWARPQGPVTCTHNTTKDGRNLIICIDGTSNKFGEKNTNVIGLYNLILKNTGDGQRTWYNSGIGTYVHTETLSHSVRLMIDLAFARSFKQTVIGAYRWLCDMYEDGDCIFLFGFSRGALQARALSAMIAKVGLLYKGNELQIPFAYKLYTDSDSDNPRDELADPEEPGRPGQARTMAQWFKKAFSREVIVHFVGAWETVSSIGSSGNRNLPPGTIQGMHHVCFFRHALALDERRVRFLPEYAWGGTHAPPAKVPAQQQISETPEEIPQADSTTEVKGALELHEWRARAEHKQKEPVHTLEVWFSGTHSDIGGGRKKNASMSRSTPPLRWMVSEAEAAGLRTAGFKRELQPHEQIELSEDSLKGFLWRFLEILPLKRLTFTRRPEGKEVTRKPHLGSSRKIHHGQKIHSSFILGEDQKGYIPKARPPDVAQNDEAKQFWGAIYSDGLMNKDDWLEIDLVQYVKTLVKKFIDGNGNSKDSLDKLSLETVAKYTQGLQIVYAEVVEVIKKRDKVPEIKRAQLVAKTMELFGTFENDAEKIKPEPLFLIHRSMMEMMGVDGGTYDAQIQAFMQKYTNMLFRFEFRAHTELVWSVAFTADGKKVVSASSDRTIRRWDARKGAAIGEPFKGHKGKINALALASFDDETTLFSASEDATIRVWDVKTGKQRIKPLVGHKDWVRALAVVKLTQTGVRIVSGSDDMTVRIWDWDKGTELAKVGESLKGHTGYVLAVAVSADGRQIVSGSSDSTIRIWDMDVDAAASKPLELRGHKAPVRSVAILDRQDGNRIVVSGSEDGTIRIWNAETGKEVRELRGHKGSVRSIYIDPDHKHIVSGSTDKSIRIWDLETGKTVCKPLVGHKGSVYSVVVSPDGQWIASASVDTTVRIWDMKVAMADKDLD</sequence>
<dbReference type="PROSITE" id="PS50294">
    <property type="entry name" value="WD_REPEATS_REGION"/>
    <property type="match status" value="7"/>
</dbReference>
<evidence type="ECO:0000256" key="1">
    <source>
        <dbReference type="ARBA" id="ARBA00022574"/>
    </source>
</evidence>
<feature type="domain" description="T6SS Phospholipase effector Tle1-like catalytic" evidence="5">
    <location>
        <begin position="69"/>
        <end position="382"/>
    </location>
</feature>